<reference evidence="2 3" key="1">
    <citation type="submission" date="2018-08" db="EMBL/GenBank/DDBJ databases">
        <title>A genome reference for cultivated species of the human gut microbiota.</title>
        <authorList>
            <person name="Zou Y."/>
            <person name="Xue W."/>
            <person name="Luo G."/>
        </authorList>
    </citation>
    <scope>NUCLEOTIDE SEQUENCE [LARGE SCALE GENOMIC DNA]</scope>
    <source>
        <strain evidence="2 3">AF14-8</strain>
    </source>
</reference>
<reference evidence="1" key="2">
    <citation type="submission" date="2021-10" db="EMBL/GenBank/DDBJ databases">
        <title>Collection of gut derived symbiotic bacterial strains cultured from healthy donors.</title>
        <authorList>
            <person name="Lin H."/>
            <person name="Littmann E."/>
            <person name="Kohout C."/>
            <person name="Pamer E.G."/>
        </authorList>
    </citation>
    <scope>NUCLEOTIDE SEQUENCE</scope>
    <source>
        <strain evidence="1">DFI.1.167</strain>
    </source>
</reference>
<accession>A0A396F4E2</accession>
<dbReference type="RefSeq" id="WP_005938192.1">
    <property type="nucleotide sequence ID" value="NZ_DAWDIY010000019.1"/>
</dbReference>
<dbReference type="EMBL" id="QRYT01000001">
    <property type="protein sequence ID" value="RGV13868.1"/>
    <property type="molecule type" value="Genomic_DNA"/>
</dbReference>
<organism evidence="2 3">
    <name type="scientific">Phocaeicola vulgatus</name>
    <name type="common">Bacteroides vulgatus</name>
    <dbReference type="NCBI Taxonomy" id="821"/>
    <lineage>
        <taxon>Bacteria</taxon>
        <taxon>Pseudomonadati</taxon>
        <taxon>Bacteroidota</taxon>
        <taxon>Bacteroidia</taxon>
        <taxon>Bacteroidales</taxon>
        <taxon>Bacteroidaceae</taxon>
        <taxon>Phocaeicola</taxon>
    </lineage>
</organism>
<evidence type="ECO:0000313" key="3">
    <source>
        <dbReference type="Proteomes" id="UP000285379"/>
    </source>
</evidence>
<evidence type="ECO:0000313" key="2">
    <source>
        <dbReference type="EMBL" id="RGV13868.1"/>
    </source>
</evidence>
<dbReference type="GeneID" id="60062874"/>
<dbReference type="Proteomes" id="UP000285379">
    <property type="component" value="Unassembled WGS sequence"/>
</dbReference>
<dbReference type="EMBL" id="JAJCQG010000073">
    <property type="protein sequence ID" value="MCB7282902.1"/>
    <property type="molecule type" value="Genomic_DNA"/>
</dbReference>
<comment type="caution">
    <text evidence="2">The sequence shown here is derived from an EMBL/GenBank/DDBJ whole genome shotgun (WGS) entry which is preliminary data.</text>
</comment>
<evidence type="ECO:0000313" key="1">
    <source>
        <dbReference type="EMBL" id="MCB7282902.1"/>
    </source>
</evidence>
<dbReference type="Proteomes" id="UP001199363">
    <property type="component" value="Unassembled WGS sequence"/>
</dbReference>
<sequence>MIDIILTVNKEKVYEEVAKTTSYTGAKMDDELAYDRIFTTDEDKSMLERFWCESKNTICNSLKKMLLDETEADSEYRLSLGLSNSFDEALKESMQRSLFSFFVMNVTAKWYTFTNKEEAAGYATEAATYMEDIMRKAFFKRKPMRPTYE</sequence>
<protein>
    <submittedName>
        <fullName evidence="2">Uncharacterized protein</fullName>
    </submittedName>
</protein>
<name>A0A396F4E2_PHOVU</name>
<gene>
    <name evidence="2" type="ORF">DWW27_00450</name>
    <name evidence="1" type="ORF">LI282_17910</name>
</gene>
<dbReference type="AlphaFoldDB" id="A0A396F4E2"/>
<proteinExistence type="predicted"/>